<feature type="transmembrane region" description="Helical" evidence="6">
    <location>
        <begin position="268"/>
        <end position="286"/>
    </location>
</feature>
<evidence type="ECO:0000256" key="4">
    <source>
        <dbReference type="ARBA" id="ARBA00022989"/>
    </source>
</evidence>
<accession>A0A1E7RFY8</accession>
<feature type="transmembrane region" description="Helical" evidence="6">
    <location>
        <begin position="212"/>
        <end position="232"/>
    </location>
</feature>
<keyword evidence="3 6" id="KW-0812">Transmembrane</keyword>
<feature type="domain" description="EamA" evidence="7">
    <location>
        <begin position="149"/>
        <end position="285"/>
    </location>
</feature>
<keyword evidence="4 6" id="KW-1133">Transmembrane helix</keyword>
<evidence type="ECO:0000256" key="6">
    <source>
        <dbReference type="SAM" id="Phobius"/>
    </source>
</evidence>
<dbReference type="EMBL" id="MKKK01000001">
    <property type="protein sequence ID" value="OEY98216.1"/>
    <property type="molecule type" value="Genomic_DNA"/>
</dbReference>
<dbReference type="GO" id="GO:0016020">
    <property type="term" value="C:membrane"/>
    <property type="evidence" value="ECO:0007669"/>
    <property type="project" value="UniProtKB-SubCell"/>
</dbReference>
<feature type="transmembrane region" description="Helical" evidence="6">
    <location>
        <begin position="93"/>
        <end position="116"/>
    </location>
</feature>
<dbReference type="Proteomes" id="UP000185895">
    <property type="component" value="Unassembled WGS sequence"/>
</dbReference>
<evidence type="ECO:0000256" key="1">
    <source>
        <dbReference type="ARBA" id="ARBA00004141"/>
    </source>
</evidence>
<comment type="subcellular location">
    <subcellularLocation>
        <location evidence="1">Membrane</location>
        <topology evidence="1">Multi-pass membrane protein</topology>
    </subcellularLocation>
</comment>
<feature type="domain" description="EamA" evidence="7">
    <location>
        <begin position="12"/>
        <end position="135"/>
    </location>
</feature>
<dbReference type="PROSITE" id="PS01322">
    <property type="entry name" value="PHOSPHOTRIESTERASE_1"/>
    <property type="match status" value="1"/>
</dbReference>
<proteinExistence type="inferred from homology"/>
<evidence type="ECO:0000256" key="3">
    <source>
        <dbReference type="ARBA" id="ARBA00022692"/>
    </source>
</evidence>
<feature type="transmembrane region" description="Helical" evidence="6">
    <location>
        <begin position="67"/>
        <end position="87"/>
    </location>
</feature>
<dbReference type="AlphaFoldDB" id="A0A1E7RFY8"/>
<dbReference type="GO" id="GO:0008270">
    <property type="term" value="F:zinc ion binding"/>
    <property type="evidence" value="ECO:0007669"/>
    <property type="project" value="InterPro"/>
</dbReference>
<dbReference type="Pfam" id="PF00892">
    <property type="entry name" value="EamA"/>
    <property type="match status" value="2"/>
</dbReference>
<dbReference type="PANTHER" id="PTHR32322:SF2">
    <property type="entry name" value="EAMA DOMAIN-CONTAINING PROTEIN"/>
    <property type="match status" value="1"/>
</dbReference>
<sequence>MSQRNAIVTYGLLILIWSSTPLAIVWSTETIPALWAMVIRFFLAAPLAMLLLLIFKTPIQLDKQACLSYLAGSLSLIGSQFFTYLATEYLSSGMIALMFGLSPMIAGLIGVIWFNIHLSGLQWFGMLVSLIGLASVCLLAQQSMHFSIFGIILMLLSVSVYCSSIYFVKKIAADVKPFVQATGSIVCSSLLALLLIPFIWHDLPVTLPSFKSMFAVAYTVIIASLLAMFCYFKLVQNISATTISLTNVLTPILALVVGVTLNHEHLSVSVYFGVAVIFFGLALYFWRDIQMMLRQRLDRSSIKN</sequence>
<protein>
    <recommendedName>
        <fullName evidence="7">EamA domain-containing protein</fullName>
    </recommendedName>
</protein>
<feature type="transmembrane region" description="Helical" evidence="6">
    <location>
        <begin position="7"/>
        <end position="27"/>
    </location>
</feature>
<name>A0A1E7RFY8_9GAMM</name>
<dbReference type="STRING" id="1262585.BJI46_00585"/>
<feature type="transmembrane region" description="Helical" evidence="6">
    <location>
        <begin position="33"/>
        <end position="55"/>
    </location>
</feature>
<evidence type="ECO:0000256" key="5">
    <source>
        <dbReference type="ARBA" id="ARBA00023136"/>
    </source>
</evidence>
<gene>
    <name evidence="8" type="ORF">BJI46_00585</name>
</gene>
<evidence type="ECO:0000313" key="8">
    <source>
        <dbReference type="EMBL" id="OEY98216.1"/>
    </source>
</evidence>
<dbReference type="OrthoDB" id="9776210at2"/>
<feature type="transmembrane region" description="Helical" evidence="6">
    <location>
        <begin position="179"/>
        <end position="200"/>
    </location>
</feature>
<feature type="transmembrane region" description="Helical" evidence="6">
    <location>
        <begin position="244"/>
        <end position="262"/>
    </location>
</feature>
<organism evidence="8 9">
    <name type="scientific">Acinetobacter qingfengensis</name>
    <dbReference type="NCBI Taxonomy" id="1262585"/>
    <lineage>
        <taxon>Bacteria</taxon>
        <taxon>Pseudomonadati</taxon>
        <taxon>Pseudomonadota</taxon>
        <taxon>Gammaproteobacteria</taxon>
        <taxon>Moraxellales</taxon>
        <taxon>Moraxellaceae</taxon>
        <taxon>Acinetobacter</taxon>
    </lineage>
</organism>
<keyword evidence="5 6" id="KW-0472">Membrane</keyword>
<feature type="transmembrane region" description="Helical" evidence="6">
    <location>
        <begin position="123"/>
        <end position="141"/>
    </location>
</feature>
<dbReference type="RefSeq" id="WP_070068596.1">
    <property type="nucleotide sequence ID" value="NZ_MKKK01000001.1"/>
</dbReference>
<evidence type="ECO:0000313" key="9">
    <source>
        <dbReference type="Proteomes" id="UP000185895"/>
    </source>
</evidence>
<dbReference type="InterPro" id="IPR017947">
    <property type="entry name" value="AryldialkylPase_Zn-BS"/>
</dbReference>
<dbReference type="InterPro" id="IPR050638">
    <property type="entry name" value="AA-Vitamin_Transporters"/>
</dbReference>
<feature type="transmembrane region" description="Helical" evidence="6">
    <location>
        <begin position="147"/>
        <end position="167"/>
    </location>
</feature>
<dbReference type="GO" id="GO:0016788">
    <property type="term" value="F:hydrolase activity, acting on ester bonds"/>
    <property type="evidence" value="ECO:0007669"/>
    <property type="project" value="InterPro"/>
</dbReference>
<dbReference type="InterPro" id="IPR037185">
    <property type="entry name" value="EmrE-like"/>
</dbReference>
<reference evidence="8 9" key="1">
    <citation type="submission" date="2016-09" db="EMBL/GenBank/DDBJ databases">
        <authorList>
            <person name="Capua I."/>
            <person name="De Benedictis P."/>
            <person name="Joannis T."/>
            <person name="Lombin L.H."/>
            <person name="Cattoli G."/>
        </authorList>
    </citation>
    <scope>NUCLEOTIDE SEQUENCE [LARGE SCALE GENOMIC DNA]</scope>
    <source>
        <strain evidence="8 9">ANC 4671</strain>
    </source>
</reference>
<dbReference type="PANTHER" id="PTHR32322">
    <property type="entry name" value="INNER MEMBRANE TRANSPORTER"/>
    <property type="match status" value="1"/>
</dbReference>
<evidence type="ECO:0000259" key="7">
    <source>
        <dbReference type="Pfam" id="PF00892"/>
    </source>
</evidence>
<keyword evidence="9" id="KW-1185">Reference proteome</keyword>
<evidence type="ECO:0000256" key="2">
    <source>
        <dbReference type="ARBA" id="ARBA00007362"/>
    </source>
</evidence>
<comment type="caution">
    <text evidence="8">The sequence shown here is derived from an EMBL/GenBank/DDBJ whole genome shotgun (WGS) entry which is preliminary data.</text>
</comment>
<dbReference type="SUPFAM" id="SSF103481">
    <property type="entry name" value="Multidrug resistance efflux transporter EmrE"/>
    <property type="match status" value="2"/>
</dbReference>
<dbReference type="InterPro" id="IPR000620">
    <property type="entry name" value="EamA_dom"/>
</dbReference>
<comment type="similarity">
    <text evidence="2">Belongs to the EamA transporter family.</text>
</comment>